<reference evidence="1" key="1">
    <citation type="submission" date="2019-04" db="EMBL/GenBank/DDBJ databases">
        <title>Evolution of Biomass-Degrading Anaerobic Consortia Revealed by Metagenomics.</title>
        <authorList>
            <person name="Peng X."/>
        </authorList>
    </citation>
    <scope>NUCLEOTIDE SEQUENCE</scope>
    <source>
        <strain evidence="1">SIG14</strain>
    </source>
</reference>
<gene>
    <name evidence="1" type="ORF">E7Z75_07570</name>
</gene>
<dbReference type="AlphaFoldDB" id="A0A8T3VX16"/>
<protein>
    <submittedName>
        <fullName evidence="1">DUF1810 domain-containing protein</fullName>
    </submittedName>
</protein>
<proteinExistence type="predicted"/>
<dbReference type="InterPro" id="IPR036287">
    <property type="entry name" value="Rv1873-like_sf"/>
</dbReference>
<dbReference type="SUPFAM" id="SSF140736">
    <property type="entry name" value="Rv1873-like"/>
    <property type="match status" value="1"/>
</dbReference>
<evidence type="ECO:0000313" key="2">
    <source>
        <dbReference type="Proteomes" id="UP000732619"/>
    </source>
</evidence>
<dbReference type="Proteomes" id="UP000732619">
    <property type="component" value="Unassembled WGS sequence"/>
</dbReference>
<dbReference type="EMBL" id="SUTG01000040">
    <property type="protein sequence ID" value="MBE6512978.1"/>
    <property type="molecule type" value="Genomic_DNA"/>
</dbReference>
<evidence type="ECO:0000313" key="1">
    <source>
        <dbReference type="EMBL" id="MBE6512978.1"/>
    </source>
</evidence>
<organism evidence="1 2">
    <name type="scientific">Methanobrevibacter olleyae</name>
    <dbReference type="NCBI Taxonomy" id="294671"/>
    <lineage>
        <taxon>Archaea</taxon>
        <taxon>Methanobacteriati</taxon>
        <taxon>Methanobacteriota</taxon>
        <taxon>Methanomada group</taxon>
        <taxon>Methanobacteria</taxon>
        <taxon>Methanobacteriales</taxon>
        <taxon>Methanobacteriaceae</taxon>
        <taxon>Methanobrevibacter</taxon>
    </lineage>
</organism>
<comment type="caution">
    <text evidence="1">The sequence shown here is derived from an EMBL/GenBank/DDBJ whole genome shotgun (WGS) entry which is preliminary data.</text>
</comment>
<accession>A0A8T3VX16</accession>
<dbReference type="PIRSF" id="PIRSF008546">
    <property type="entry name" value="UCP008546"/>
    <property type="match status" value="1"/>
</dbReference>
<sequence>MSLDRFIDAQKEDYEMAFREISNGRKINHYMWYIFPQIKGLGSSFTSKYYGIEGLDEAKEYMKNEYLKTNIISISQKLLELNRDNPKDIFGSTDSKKLKSSMTLFELVSDNDVFSKVLEKYFEGERDQLTLDLVNKTKQ</sequence>
<dbReference type="InterPro" id="IPR014937">
    <property type="entry name" value="DUF1810"/>
</dbReference>
<dbReference type="Pfam" id="PF08837">
    <property type="entry name" value="DUF1810"/>
    <property type="match status" value="1"/>
</dbReference>
<dbReference type="Gene3D" id="1.25.40.380">
    <property type="entry name" value="Protein of unknown function DUF1810"/>
    <property type="match status" value="1"/>
</dbReference>
<name>A0A8T3VX16_METOL</name>